<gene>
    <name evidence="3" type="ORF">DS745_15415</name>
</gene>
<sequence length="156" mass="17927">MKPKDHQEKQRELEQAFQQNQSNANTIKNNQEKIMSQSDLVEMSGMLFETEVKTSPTIGMGAQPATFQPNQSNQQNMSNQQNQSMQMPIELQQAQQAVHSAQLTLLNETQQLEQALYQLHKAQDKVKQCQFQVQQAQKQVQMAQNTASTYLNNMYH</sequence>
<dbReference type="Proteomes" id="UP000290649">
    <property type="component" value="Unassembled WGS sequence"/>
</dbReference>
<comment type="caution">
    <text evidence="3">The sequence shown here is derived from an EMBL/GenBank/DDBJ whole genome shotgun (WGS) entry which is preliminary data.</text>
</comment>
<keyword evidence="4" id="KW-1185">Reference proteome</keyword>
<accession>A0A4Q0VN44</accession>
<feature type="region of interest" description="Disordered" evidence="2">
    <location>
        <begin position="57"/>
        <end position="83"/>
    </location>
</feature>
<evidence type="ECO:0000313" key="4">
    <source>
        <dbReference type="Proteomes" id="UP000290649"/>
    </source>
</evidence>
<dbReference type="AlphaFoldDB" id="A0A4Q0VN44"/>
<feature type="region of interest" description="Disordered" evidence="2">
    <location>
        <begin position="1"/>
        <end position="32"/>
    </location>
</feature>
<feature type="compositionally biased region" description="Low complexity" evidence="2">
    <location>
        <begin position="68"/>
        <end position="83"/>
    </location>
</feature>
<protein>
    <submittedName>
        <fullName evidence="3">Uncharacterized protein</fullName>
    </submittedName>
</protein>
<feature type="coiled-coil region" evidence="1">
    <location>
        <begin position="105"/>
        <end position="153"/>
    </location>
</feature>
<feature type="compositionally biased region" description="Polar residues" evidence="2">
    <location>
        <begin position="16"/>
        <end position="32"/>
    </location>
</feature>
<feature type="compositionally biased region" description="Basic and acidic residues" evidence="2">
    <location>
        <begin position="1"/>
        <end position="14"/>
    </location>
</feature>
<dbReference type="EMBL" id="QOUX01000046">
    <property type="protein sequence ID" value="RXI97756.1"/>
    <property type="molecule type" value="Genomic_DNA"/>
</dbReference>
<reference evidence="3 4" key="1">
    <citation type="journal article" date="2019" name="Int. J. Syst. Evol. Microbiol.">
        <title>Anaerobacillus alkaliphilus sp. nov., a novel alkaliphilic and moderately halophilic bacterium.</title>
        <authorList>
            <person name="Borsodi A.K."/>
            <person name="Aszalos J.M."/>
            <person name="Bihari P."/>
            <person name="Nagy I."/>
            <person name="Schumann P."/>
            <person name="Sproer C."/>
            <person name="Kovacs A.L."/>
            <person name="Boka K."/>
            <person name="Dobosy P."/>
            <person name="Ovari M."/>
            <person name="Szili-Kovacs T."/>
            <person name="Toth E."/>
        </authorList>
    </citation>
    <scope>NUCLEOTIDE SEQUENCE [LARGE SCALE GENOMIC DNA]</scope>
    <source>
        <strain evidence="3 4">B16-10</strain>
    </source>
</reference>
<name>A0A4Q0VN44_9BACI</name>
<proteinExistence type="predicted"/>
<keyword evidence="1" id="KW-0175">Coiled coil</keyword>
<organism evidence="3 4">
    <name type="scientific">Anaerobacillus alkaliphilus</name>
    <dbReference type="NCBI Taxonomy" id="1548597"/>
    <lineage>
        <taxon>Bacteria</taxon>
        <taxon>Bacillati</taxon>
        <taxon>Bacillota</taxon>
        <taxon>Bacilli</taxon>
        <taxon>Bacillales</taxon>
        <taxon>Bacillaceae</taxon>
        <taxon>Anaerobacillus</taxon>
    </lineage>
</organism>
<evidence type="ECO:0000256" key="1">
    <source>
        <dbReference type="SAM" id="Coils"/>
    </source>
</evidence>
<evidence type="ECO:0000313" key="3">
    <source>
        <dbReference type="EMBL" id="RXI97756.1"/>
    </source>
</evidence>
<evidence type="ECO:0000256" key="2">
    <source>
        <dbReference type="SAM" id="MobiDB-lite"/>
    </source>
</evidence>